<dbReference type="PROSITE" id="PS50879">
    <property type="entry name" value="RNASE_H_1"/>
    <property type="match status" value="1"/>
</dbReference>
<dbReference type="SUPFAM" id="SSF53098">
    <property type="entry name" value="Ribonuclease H-like"/>
    <property type="match status" value="1"/>
</dbReference>
<keyword evidence="5" id="KW-0479">Metal-binding</keyword>
<dbReference type="EC" id="3.1.26.4" evidence="3"/>
<dbReference type="GO" id="GO:0043137">
    <property type="term" value="P:DNA replication, removal of RNA primer"/>
    <property type="evidence" value="ECO:0007669"/>
    <property type="project" value="TreeGrafter"/>
</dbReference>
<evidence type="ECO:0000259" key="8">
    <source>
        <dbReference type="PROSITE" id="PS50879"/>
    </source>
</evidence>
<dbReference type="AlphaFoldDB" id="A0A9P4MA85"/>
<dbReference type="Pfam" id="PF00075">
    <property type="entry name" value="RNase_H"/>
    <property type="match status" value="1"/>
</dbReference>
<name>A0A9P4MA85_9PEZI</name>
<keyword evidence="4" id="KW-0540">Nuclease</keyword>
<keyword evidence="7" id="KW-0378">Hydrolase</keyword>
<dbReference type="InterPro" id="IPR012337">
    <property type="entry name" value="RNaseH-like_sf"/>
</dbReference>
<proteinExistence type="inferred from homology"/>
<dbReference type="Gene3D" id="3.30.420.10">
    <property type="entry name" value="Ribonuclease H-like superfamily/Ribonuclease H"/>
    <property type="match status" value="1"/>
</dbReference>
<gene>
    <name evidence="9" type="ORF">NA57DRAFT_30516</name>
</gene>
<dbReference type="GO" id="GO:0004523">
    <property type="term" value="F:RNA-DNA hybrid ribonuclease activity"/>
    <property type="evidence" value="ECO:0007669"/>
    <property type="project" value="UniProtKB-EC"/>
</dbReference>
<comment type="similarity">
    <text evidence="2">Belongs to the RNase H family.</text>
</comment>
<dbReference type="PANTHER" id="PTHR10642:SF26">
    <property type="entry name" value="RIBONUCLEASE H1"/>
    <property type="match status" value="1"/>
</dbReference>
<evidence type="ECO:0000256" key="3">
    <source>
        <dbReference type="ARBA" id="ARBA00012180"/>
    </source>
</evidence>
<dbReference type="OrthoDB" id="407198at2759"/>
<evidence type="ECO:0000313" key="9">
    <source>
        <dbReference type="EMBL" id="KAF2103663.1"/>
    </source>
</evidence>
<reference evidence="9" key="1">
    <citation type="journal article" date="2020" name="Stud. Mycol.">
        <title>101 Dothideomycetes genomes: a test case for predicting lifestyles and emergence of pathogens.</title>
        <authorList>
            <person name="Haridas S."/>
            <person name="Albert R."/>
            <person name="Binder M."/>
            <person name="Bloem J."/>
            <person name="Labutti K."/>
            <person name="Salamov A."/>
            <person name="Andreopoulos B."/>
            <person name="Baker S."/>
            <person name="Barry K."/>
            <person name="Bills G."/>
            <person name="Bluhm B."/>
            <person name="Cannon C."/>
            <person name="Castanera R."/>
            <person name="Culley D."/>
            <person name="Daum C."/>
            <person name="Ezra D."/>
            <person name="Gonzalez J."/>
            <person name="Henrissat B."/>
            <person name="Kuo A."/>
            <person name="Liang C."/>
            <person name="Lipzen A."/>
            <person name="Lutzoni F."/>
            <person name="Magnuson J."/>
            <person name="Mondo S."/>
            <person name="Nolan M."/>
            <person name="Ohm R."/>
            <person name="Pangilinan J."/>
            <person name="Park H.-J."/>
            <person name="Ramirez L."/>
            <person name="Alfaro M."/>
            <person name="Sun H."/>
            <person name="Tritt A."/>
            <person name="Yoshinaga Y."/>
            <person name="Zwiers L.-H."/>
            <person name="Turgeon B."/>
            <person name="Goodwin S."/>
            <person name="Spatafora J."/>
            <person name="Crous P."/>
            <person name="Grigoriev I."/>
        </authorList>
    </citation>
    <scope>NUCLEOTIDE SEQUENCE</scope>
    <source>
        <strain evidence="9">CBS 133067</strain>
    </source>
</reference>
<keyword evidence="6" id="KW-0255">Endonuclease</keyword>
<dbReference type="InterPro" id="IPR002156">
    <property type="entry name" value="RNaseH_domain"/>
</dbReference>
<keyword evidence="10" id="KW-1185">Reference proteome</keyword>
<comment type="catalytic activity">
    <reaction evidence="1">
        <text>Endonucleolytic cleavage to 5'-phosphomonoester.</text>
        <dbReference type="EC" id="3.1.26.4"/>
    </reaction>
</comment>
<accession>A0A9P4MA85</accession>
<evidence type="ECO:0000256" key="2">
    <source>
        <dbReference type="ARBA" id="ARBA00005300"/>
    </source>
</evidence>
<dbReference type="GO" id="GO:0003676">
    <property type="term" value="F:nucleic acid binding"/>
    <property type="evidence" value="ECO:0007669"/>
    <property type="project" value="InterPro"/>
</dbReference>
<dbReference type="EMBL" id="ML978121">
    <property type="protein sequence ID" value="KAF2103663.1"/>
    <property type="molecule type" value="Genomic_DNA"/>
</dbReference>
<dbReference type="Proteomes" id="UP000799772">
    <property type="component" value="Unassembled WGS sequence"/>
</dbReference>
<evidence type="ECO:0000256" key="6">
    <source>
        <dbReference type="ARBA" id="ARBA00022759"/>
    </source>
</evidence>
<evidence type="ECO:0000256" key="1">
    <source>
        <dbReference type="ARBA" id="ARBA00000077"/>
    </source>
</evidence>
<comment type="caution">
    <text evidence="9">The sequence shown here is derived from an EMBL/GenBank/DDBJ whole genome shotgun (WGS) entry which is preliminary data.</text>
</comment>
<dbReference type="PANTHER" id="PTHR10642">
    <property type="entry name" value="RIBONUCLEASE H1"/>
    <property type="match status" value="1"/>
</dbReference>
<dbReference type="InterPro" id="IPR050092">
    <property type="entry name" value="RNase_H"/>
</dbReference>
<sequence length="168" mass="19511">MPYIFEIYVDGGRRRNGQDDAFGAAAVVFKRRNRSDQVWWREIPNFLYQPVPTNQRAELTAAIMALEIVLEKYDALRGTPWINVTIYTDSHYVVGCMTKWIHKWQNNGWINAAGRDVANRDLIEEAAELDARVCAEGNLTYTWIPRAENSIADKYCNDCLDQQEDERY</sequence>
<evidence type="ECO:0000256" key="5">
    <source>
        <dbReference type="ARBA" id="ARBA00022723"/>
    </source>
</evidence>
<evidence type="ECO:0000256" key="4">
    <source>
        <dbReference type="ARBA" id="ARBA00022722"/>
    </source>
</evidence>
<evidence type="ECO:0000313" key="10">
    <source>
        <dbReference type="Proteomes" id="UP000799772"/>
    </source>
</evidence>
<dbReference type="GO" id="GO:0046872">
    <property type="term" value="F:metal ion binding"/>
    <property type="evidence" value="ECO:0007669"/>
    <property type="project" value="UniProtKB-KW"/>
</dbReference>
<evidence type="ECO:0000256" key="7">
    <source>
        <dbReference type="ARBA" id="ARBA00022801"/>
    </source>
</evidence>
<feature type="domain" description="RNase H type-1" evidence="8">
    <location>
        <begin position="1"/>
        <end position="165"/>
    </location>
</feature>
<protein>
    <recommendedName>
        <fullName evidence="3">ribonuclease H</fullName>
        <ecNumber evidence="3">3.1.26.4</ecNumber>
    </recommendedName>
</protein>
<dbReference type="InterPro" id="IPR036397">
    <property type="entry name" value="RNaseH_sf"/>
</dbReference>
<organism evidence="9 10">
    <name type="scientific">Rhizodiscina lignyota</name>
    <dbReference type="NCBI Taxonomy" id="1504668"/>
    <lineage>
        <taxon>Eukaryota</taxon>
        <taxon>Fungi</taxon>
        <taxon>Dikarya</taxon>
        <taxon>Ascomycota</taxon>
        <taxon>Pezizomycotina</taxon>
        <taxon>Dothideomycetes</taxon>
        <taxon>Pleosporomycetidae</taxon>
        <taxon>Aulographales</taxon>
        <taxon>Rhizodiscinaceae</taxon>
        <taxon>Rhizodiscina</taxon>
    </lineage>
</organism>